<gene>
    <name evidence="3" type="ORF">EKG38_14850</name>
</gene>
<accession>A0A431WS79</accession>
<comment type="similarity">
    <text evidence="1">Belongs to the bacterial solute-binding protein 3 family.</text>
</comment>
<organism evidence="3 4">
    <name type="scientific">Shewanella canadensis</name>
    <dbReference type="NCBI Taxonomy" id="271096"/>
    <lineage>
        <taxon>Bacteria</taxon>
        <taxon>Pseudomonadati</taxon>
        <taxon>Pseudomonadota</taxon>
        <taxon>Gammaproteobacteria</taxon>
        <taxon>Alteromonadales</taxon>
        <taxon>Shewanellaceae</taxon>
        <taxon>Shewanella</taxon>
    </lineage>
</organism>
<reference evidence="3 4" key="1">
    <citation type="submission" date="2018-12" db="EMBL/GenBank/DDBJ databases">
        <authorList>
            <person name="Yu L."/>
        </authorList>
    </citation>
    <scope>NUCLEOTIDE SEQUENCE [LARGE SCALE GENOMIC DNA]</scope>
    <source>
        <strain evidence="3 4">HAW-EB2</strain>
    </source>
</reference>
<dbReference type="PANTHER" id="PTHR35936">
    <property type="entry name" value="MEMBRANE-BOUND LYTIC MUREIN TRANSGLYCOSYLASE F"/>
    <property type="match status" value="1"/>
</dbReference>
<dbReference type="EMBL" id="RXNU01000007">
    <property type="protein sequence ID" value="RTR38331.1"/>
    <property type="molecule type" value="Genomic_DNA"/>
</dbReference>
<dbReference type="AlphaFoldDB" id="A0A431WS79"/>
<dbReference type="Proteomes" id="UP000267448">
    <property type="component" value="Unassembled WGS sequence"/>
</dbReference>
<feature type="signal peptide" evidence="2">
    <location>
        <begin position="1"/>
        <end position="26"/>
    </location>
</feature>
<dbReference type="Gene3D" id="3.40.190.10">
    <property type="entry name" value="Periplasmic binding protein-like II"/>
    <property type="match status" value="2"/>
</dbReference>
<protein>
    <submittedName>
        <fullName evidence="3">Transporter substrate-binding domain-containing protein</fullName>
    </submittedName>
</protein>
<name>A0A431WS79_9GAMM</name>
<keyword evidence="4" id="KW-1185">Reference proteome</keyword>
<dbReference type="PANTHER" id="PTHR35936:SF25">
    <property type="entry name" value="ABC TRANSPORTER SUBSTRATE-BINDING PROTEIN"/>
    <property type="match status" value="1"/>
</dbReference>
<evidence type="ECO:0000256" key="1">
    <source>
        <dbReference type="ARBA" id="ARBA00010333"/>
    </source>
</evidence>
<evidence type="ECO:0000313" key="3">
    <source>
        <dbReference type="EMBL" id="RTR38331.1"/>
    </source>
</evidence>
<comment type="caution">
    <text evidence="3">The sequence shown here is derived from an EMBL/GenBank/DDBJ whole genome shotgun (WGS) entry which is preliminary data.</text>
</comment>
<evidence type="ECO:0000313" key="4">
    <source>
        <dbReference type="Proteomes" id="UP000267448"/>
    </source>
</evidence>
<sequence>MVTSMKILTLMMSLICLLLLPSHLLANPVQLVEGPSVVTISTDSWLGYTNRDGSGYYFDILKRVFPKPEWQLKIEMVPFSRVRYLIDHDRVNMALGFYSGDTTRALYSKYPVEVDSVDAAITPELAVIWQGVESLRLKKVQALLAYRYDEFISVPMYYEESSNLLEMLNRVNRGQVDAVLDYKPTMLSMAPQLQQLRQFVIVENVFRTEIYFVFSDNDKGAKLKLHFDTELKKLIDNGELDELFRHYVGPDAQRLHPIREQ</sequence>
<dbReference type="SUPFAM" id="SSF53850">
    <property type="entry name" value="Periplasmic binding protein-like II"/>
    <property type="match status" value="1"/>
</dbReference>
<proteinExistence type="inferred from homology"/>
<keyword evidence="2" id="KW-0732">Signal</keyword>
<dbReference type="OrthoDB" id="6300773at2"/>
<feature type="chain" id="PRO_5019197539" evidence="2">
    <location>
        <begin position="27"/>
        <end position="261"/>
    </location>
</feature>
<evidence type="ECO:0000256" key="2">
    <source>
        <dbReference type="SAM" id="SignalP"/>
    </source>
</evidence>